<dbReference type="InterPro" id="IPR001173">
    <property type="entry name" value="Glyco_trans_2-like"/>
</dbReference>
<dbReference type="PANTHER" id="PTHR43685">
    <property type="entry name" value="GLYCOSYLTRANSFERASE"/>
    <property type="match status" value="1"/>
</dbReference>
<dbReference type="Gene3D" id="3.90.550.10">
    <property type="entry name" value="Spore Coat Polysaccharide Biosynthesis Protein SpsA, Chain A"/>
    <property type="match status" value="1"/>
</dbReference>
<organism evidence="2 3">
    <name type="scientific">Candidatus Woesebacteria bacterium GW2011_GWD1_38_10</name>
    <dbReference type="NCBI Taxonomy" id="1618592"/>
    <lineage>
        <taxon>Bacteria</taxon>
        <taxon>Candidatus Woeseibacteriota</taxon>
    </lineage>
</organism>
<dbReference type="InterPro" id="IPR050834">
    <property type="entry name" value="Glycosyltransf_2"/>
</dbReference>
<accession>A0A0G0HZU2</accession>
<reference evidence="2 3" key="1">
    <citation type="journal article" date="2015" name="Nature">
        <title>rRNA introns, odd ribosomes, and small enigmatic genomes across a large radiation of phyla.</title>
        <authorList>
            <person name="Brown C.T."/>
            <person name="Hug L.A."/>
            <person name="Thomas B.C."/>
            <person name="Sharon I."/>
            <person name="Castelle C.J."/>
            <person name="Singh A."/>
            <person name="Wilkins M.J."/>
            <person name="Williams K.H."/>
            <person name="Banfield J.F."/>
        </authorList>
    </citation>
    <scope>NUCLEOTIDE SEQUENCE [LARGE SCALE GENOMIC DNA]</scope>
</reference>
<dbReference type="EMBL" id="LBTW01000045">
    <property type="protein sequence ID" value="KKQ47857.1"/>
    <property type="molecule type" value="Genomic_DNA"/>
</dbReference>
<proteinExistence type="predicted"/>
<feature type="domain" description="Glycosyltransferase 2-like" evidence="1">
    <location>
        <begin position="4"/>
        <end position="107"/>
    </location>
</feature>
<dbReference type="InterPro" id="IPR029044">
    <property type="entry name" value="Nucleotide-diphossugar_trans"/>
</dbReference>
<dbReference type="AlphaFoldDB" id="A0A0G0HZU2"/>
<protein>
    <recommendedName>
        <fullName evidence="1">Glycosyltransferase 2-like domain-containing protein</fullName>
    </recommendedName>
</protein>
<evidence type="ECO:0000313" key="3">
    <source>
        <dbReference type="Proteomes" id="UP000034366"/>
    </source>
</evidence>
<dbReference type="Proteomes" id="UP000034366">
    <property type="component" value="Unassembled WGS sequence"/>
</dbReference>
<sequence>MRISVVIPVSNDLRLINCIESIDESVEVVISLNKASKDIKKLVKNILNNQEFKKFLKIVVCEIKEASIAEAYNNGIKHSSYSKILLMDSDCTFGKETIKKLNNNLGNNFLSKGRVFFKSNSWISHIIARAREYHTSDKVNAYSPPLLFSKKIINYIGGYYFHPKLCWSEDSEFDLRVKKAGLEISYDPTAVVYHPTLSLWSDLKSSFWYGVGRRIGLEVGVRDKPVGVFGSFRKYVGEASKEKGLLVGIYLFIWKMSTLLGYYVQEIFRLKK</sequence>
<dbReference type="Pfam" id="PF00535">
    <property type="entry name" value="Glycos_transf_2"/>
    <property type="match status" value="1"/>
</dbReference>
<dbReference type="SUPFAM" id="SSF53448">
    <property type="entry name" value="Nucleotide-diphospho-sugar transferases"/>
    <property type="match status" value="1"/>
</dbReference>
<comment type="caution">
    <text evidence="2">The sequence shown here is derived from an EMBL/GenBank/DDBJ whole genome shotgun (WGS) entry which is preliminary data.</text>
</comment>
<dbReference type="PANTHER" id="PTHR43685:SF2">
    <property type="entry name" value="GLYCOSYLTRANSFERASE 2-LIKE DOMAIN-CONTAINING PROTEIN"/>
    <property type="match status" value="1"/>
</dbReference>
<evidence type="ECO:0000313" key="2">
    <source>
        <dbReference type="EMBL" id="KKQ47857.1"/>
    </source>
</evidence>
<evidence type="ECO:0000259" key="1">
    <source>
        <dbReference type="Pfam" id="PF00535"/>
    </source>
</evidence>
<gene>
    <name evidence="2" type="ORF">US67_C0045G0003</name>
</gene>
<name>A0A0G0HZU2_9BACT</name>